<feature type="transmembrane region" description="Helical" evidence="4">
    <location>
        <begin position="367"/>
        <end position="389"/>
    </location>
</feature>
<evidence type="ECO:0000259" key="5">
    <source>
        <dbReference type="PROSITE" id="PS50850"/>
    </source>
</evidence>
<dbReference type="InterPro" id="IPR011701">
    <property type="entry name" value="MFS"/>
</dbReference>
<feature type="transmembrane region" description="Helical" evidence="4">
    <location>
        <begin position="12"/>
        <end position="32"/>
    </location>
</feature>
<feature type="transmembrane region" description="Helical" evidence="4">
    <location>
        <begin position="141"/>
        <end position="158"/>
    </location>
</feature>
<evidence type="ECO:0000313" key="6">
    <source>
        <dbReference type="EMBL" id="SFK57951.1"/>
    </source>
</evidence>
<sequence>MKMMRLYALDWVNFFLADVRGGLGAFVIVFLTSKAHWSASEIGIVLSISGVVGIMALPFVGAFIDHTRAKRTLVAAGAFLLSFCGLAIVWRPDVPVVLAADVVMAILGGVFAPTVAAITVGLCSREGLAARLGRNAAFDRAGNIFIAALIGLLGISAMQEAPFYITPLFAILTAIAVFSIPAGAVDHLKARGSEADQPIAASISWFSLLRYRPFLLFTVASAMFHFANAPVLPLMLQKLTLANSGLGTEITSLALIITQATTIMMALIVTRANELGRKPLLIAAFAAVPLRGILCATFDQPAFLLATQVLDGVGGGLLDILVPLVLADIMRGAGHYSLARGVLGAIQGLGGSLSQSFAGAIASFAGYNAAFLTTALISLFALFFVMFALPETRQIAPFFLREPSPAKSRKGTTFQG</sequence>
<evidence type="ECO:0000256" key="3">
    <source>
        <dbReference type="ARBA" id="ARBA00023136"/>
    </source>
</evidence>
<dbReference type="Gene3D" id="1.20.1250.20">
    <property type="entry name" value="MFS general substrate transporter like domains"/>
    <property type="match status" value="2"/>
</dbReference>
<evidence type="ECO:0000256" key="4">
    <source>
        <dbReference type="SAM" id="Phobius"/>
    </source>
</evidence>
<dbReference type="STRING" id="1612308.SAMN05444581_11111"/>
<keyword evidence="1 4" id="KW-0812">Transmembrane</keyword>
<feature type="transmembrane region" description="Helical" evidence="4">
    <location>
        <begin position="164"/>
        <end position="185"/>
    </location>
</feature>
<feature type="transmembrane region" description="Helical" evidence="4">
    <location>
        <begin position="96"/>
        <end position="120"/>
    </location>
</feature>
<dbReference type="EMBL" id="FOSN01000011">
    <property type="protein sequence ID" value="SFK57951.1"/>
    <property type="molecule type" value="Genomic_DNA"/>
</dbReference>
<dbReference type="PANTHER" id="PTHR23539:SF1">
    <property type="entry name" value="MAJOR FACILITATOR SUPERFAMILY (MFS) PROFILE DOMAIN-CONTAINING PROTEIN"/>
    <property type="match status" value="1"/>
</dbReference>
<keyword evidence="7" id="KW-1185">Reference proteome</keyword>
<protein>
    <submittedName>
        <fullName evidence="6">Na+/melibiose symporter</fullName>
    </submittedName>
</protein>
<feature type="transmembrane region" description="Helical" evidence="4">
    <location>
        <begin position="44"/>
        <end position="64"/>
    </location>
</feature>
<evidence type="ECO:0000256" key="1">
    <source>
        <dbReference type="ARBA" id="ARBA00022692"/>
    </source>
</evidence>
<dbReference type="InterPro" id="IPR020846">
    <property type="entry name" value="MFS_dom"/>
</dbReference>
<dbReference type="PANTHER" id="PTHR23539">
    <property type="entry name" value="MFS TRANSPORTER"/>
    <property type="match status" value="1"/>
</dbReference>
<keyword evidence="2 4" id="KW-1133">Transmembrane helix</keyword>
<dbReference type="OrthoDB" id="9812574at2"/>
<organism evidence="6 7">
    <name type="scientific">Methylocapsa palsarum</name>
    <dbReference type="NCBI Taxonomy" id="1612308"/>
    <lineage>
        <taxon>Bacteria</taxon>
        <taxon>Pseudomonadati</taxon>
        <taxon>Pseudomonadota</taxon>
        <taxon>Alphaproteobacteria</taxon>
        <taxon>Hyphomicrobiales</taxon>
        <taxon>Beijerinckiaceae</taxon>
        <taxon>Methylocapsa</taxon>
    </lineage>
</organism>
<accession>A0A1I4APW4</accession>
<dbReference type="AlphaFoldDB" id="A0A1I4APW4"/>
<dbReference type="InterPro" id="IPR036259">
    <property type="entry name" value="MFS_trans_sf"/>
</dbReference>
<dbReference type="GO" id="GO:0022857">
    <property type="term" value="F:transmembrane transporter activity"/>
    <property type="evidence" value="ECO:0007669"/>
    <property type="project" value="InterPro"/>
</dbReference>
<dbReference type="Proteomes" id="UP000198755">
    <property type="component" value="Unassembled WGS sequence"/>
</dbReference>
<proteinExistence type="predicted"/>
<feature type="transmembrane region" description="Helical" evidence="4">
    <location>
        <begin position="71"/>
        <end position="90"/>
    </location>
</feature>
<dbReference type="Pfam" id="PF07690">
    <property type="entry name" value="MFS_1"/>
    <property type="match status" value="1"/>
</dbReference>
<name>A0A1I4APW4_9HYPH</name>
<evidence type="ECO:0000313" key="7">
    <source>
        <dbReference type="Proteomes" id="UP000198755"/>
    </source>
</evidence>
<feature type="transmembrane region" description="Helical" evidence="4">
    <location>
        <begin position="214"/>
        <end position="236"/>
    </location>
</feature>
<reference evidence="6 7" key="1">
    <citation type="submission" date="2016-10" db="EMBL/GenBank/DDBJ databases">
        <authorList>
            <person name="de Groot N.N."/>
        </authorList>
    </citation>
    <scope>NUCLEOTIDE SEQUENCE [LARGE SCALE GENOMIC DNA]</scope>
    <source>
        <strain evidence="6 7">NE2</strain>
    </source>
</reference>
<dbReference type="SUPFAM" id="SSF103473">
    <property type="entry name" value="MFS general substrate transporter"/>
    <property type="match status" value="1"/>
</dbReference>
<feature type="transmembrane region" description="Helical" evidence="4">
    <location>
        <begin position="248"/>
        <end position="268"/>
    </location>
</feature>
<dbReference type="PROSITE" id="PS50850">
    <property type="entry name" value="MFS"/>
    <property type="match status" value="1"/>
</dbReference>
<keyword evidence="3 4" id="KW-0472">Membrane</keyword>
<gene>
    <name evidence="6" type="ORF">SAMN05444581_11111</name>
</gene>
<evidence type="ECO:0000256" key="2">
    <source>
        <dbReference type="ARBA" id="ARBA00022989"/>
    </source>
</evidence>
<feature type="domain" description="Major facilitator superfamily (MFS) profile" evidence="5">
    <location>
        <begin position="206"/>
        <end position="416"/>
    </location>
</feature>